<dbReference type="EMBL" id="JADWYS010000001">
    <property type="protein sequence ID" value="MBG9388881.1"/>
    <property type="molecule type" value="Genomic_DNA"/>
</dbReference>
<dbReference type="PANTHER" id="PTHR43000">
    <property type="entry name" value="DTDP-D-GLUCOSE 4,6-DEHYDRATASE-RELATED"/>
    <property type="match status" value="1"/>
</dbReference>
<feature type="domain" description="NAD-dependent epimerase/dehydratase" evidence="3">
    <location>
        <begin position="4"/>
        <end position="221"/>
    </location>
</feature>
<dbReference type="AlphaFoldDB" id="A0A931H586"/>
<gene>
    <name evidence="4" type="ORF">I5803_12680</name>
</gene>
<evidence type="ECO:0000313" key="5">
    <source>
        <dbReference type="Proteomes" id="UP000651050"/>
    </source>
</evidence>
<proteinExistence type="inferred from homology"/>
<comment type="similarity">
    <text evidence="2">Belongs to the NAD(P)-dependent epimerase/dehydratase family.</text>
</comment>
<evidence type="ECO:0000313" key="4">
    <source>
        <dbReference type="EMBL" id="MBG9388881.1"/>
    </source>
</evidence>
<sequence length="289" mass="32105">MKLLVTGATGFVGRHAVARLLARGHEVTALVRDPARVREHPWEKRVHLVTGEIEAPRLAPGLTGHDALVHLAWPQLPHYQLRSHFEDALPAHYRFIKALVQAGLAQVLVAGTCFEYGLRNGQLREDLPSEPSNPYALAKDTLRRFLQALRQDHPFTLQWARLFYSHGAGQNPRSLLAAVDEAIAQGRPDFPMTGGEQLRDYLPIEGVARRLAVLLEHPELDGVTNICSGRPVSVRALAEQHIRRAGANLPLRLNAIPYSPLEPMAFWGDASRMAPLSNEFQTGDDPHEL</sequence>
<dbReference type="InterPro" id="IPR001509">
    <property type="entry name" value="Epimerase_deHydtase"/>
</dbReference>
<comment type="pathway">
    <text evidence="1">Bacterial outer membrane biogenesis; LPS O-antigen biosynthesis.</text>
</comment>
<accession>A0A931H586</accession>
<protein>
    <submittedName>
        <fullName evidence="4">NAD(P)-dependent oxidoreductase</fullName>
    </submittedName>
</protein>
<dbReference type="Pfam" id="PF01370">
    <property type="entry name" value="Epimerase"/>
    <property type="match status" value="1"/>
</dbReference>
<dbReference type="RefSeq" id="WP_196986706.1">
    <property type="nucleotide sequence ID" value="NZ_JADWYS010000001.1"/>
</dbReference>
<evidence type="ECO:0000259" key="3">
    <source>
        <dbReference type="Pfam" id="PF01370"/>
    </source>
</evidence>
<dbReference type="SUPFAM" id="SSF51735">
    <property type="entry name" value="NAD(P)-binding Rossmann-fold domains"/>
    <property type="match status" value="1"/>
</dbReference>
<organism evidence="4 5">
    <name type="scientific">Caenimonas aquaedulcis</name>
    <dbReference type="NCBI Taxonomy" id="2793270"/>
    <lineage>
        <taxon>Bacteria</taxon>
        <taxon>Pseudomonadati</taxon>
        <taxon>Pseudomonadota</taxon>
        <taxon>Betaproteobacteria</taxon>
        <taxon>Burkholderiales</taxon>
        <taxon>Comamonadaceae</taxon>
        <taxon>Caenimonas</taxon>
    </lineage>
</organism>
<comment type="caution">
    <text evidence="4">The sequence shown here is derived from an EMBL/GenBank/DDBJ whole genome shotgun (WGS) entry which is preliminary data.</text>
</comment>
<dbReference type="InterPro" id="IPR036291">
    <property type="entry name" value="NAD(P)-bd_dom_sf"/>
</dbReference>
<dbReference type="Gene3D" id="3.90.25.10">
    <property type="entry name" value="UDP-galactose 4-epimerase, domain 1"/>
    <property type="match status" value="1"/>
</dbReference>
<reference evidence="4" key="1">
    <citation type="submission" date="2020-11" db="EMBL/GenBank/DDBJ databases">
        <title>Bacterial whole genome sequence for Caenimonas sp. DR4.4.</title>
        <authorList>
            <person name="Le V."/>
            <person name="Ko S.-R."/>
            <person name="Ahn C.-Y."/>
            <person name="Oh H.-M."/>
        </authorList>
    </citation>
    <scope>NUCLEOTIDE SEQUENCE</scope>
    <source>
        <strain evidence="4">DR4.4</strain>
    </source>
</reference>
<name>A0A931H586_9BURK</name>
<dbReference type="Gene3D" id="3.40.50.720">
    <property type="entry name" value="NAD(P)-binding Rossmann-like Domain"/>
    <property type="match status" value="1"/>
</dbReference>
<keyword evidence="5" id="KW-1185">Reference proteome</keyword>
<evidence type="ECO:0000256" key="2">
    <source>
        <dbReference type="ARBA" id="ARBA00007637"/>
    </source>
</evidence>
<evidence type="ECO:0000256" key="1">
    <source>
        <dbReference type="ARBA" id="ARBA00005125"/>
    </source>
</evidence>
<dbReference type="Proteomes" id="UP000651050">
    <property type="component" value="Unassembled WGS sequence"/>
</dbReference>